<dbReference type="Pfam" id="PF02518">
    <property type="entry name" value="HATPase_c"/>
    <property type="match status" value="1"/>
</dbReference>
<dbReference type="InterPro" id="IPR005467">
    <property type="entry name" value="His_kinase_dom"/>
</dbReference>
<dbReference type="SMART" id="SM00448">
    <property type="entry name" value="REC"/>
    <property type="match status" value="1"/>
</dbReference>
<feature type="domain" description="Response regulatory" evidence="6">
    <location>
        <begin position="181"/>
        <end position="326"/>
    </location>
</feature>
<protein>
    <submittedName>
        <fullName evidence="7">Histidine kinase-like ATPase</fullName>
    </submittedName>
</protein>
<evidence type="ECO:0000313" key="7">
    <source>
        <dbReference type="EMBL" id="KAG5462754.1"/>
    </source>
</evidence>
<evidence type="ECO:0000256" key="3">
    <source>
        <dbReference type="PROSITE-ProRule" id="PRU00169"/>
    </source>
</evidence>
<accession>A0A8H8A0H5</accession>
<dbReference type="AlphaFoldDB" id="A0A8H8A0H5"/>
<dbReference type="Gene3D" id="3.40.50.2300">
    <property type="match status" value="1"/>
</dbReference>
<dbReference type="SUPFAM" id="SSF52172">
    <property type="entry name" value="CheY-like"/>
    <property type="match status" value="1"/>
</dbReference>
<keyword evidence="2" id="KW-0902">Two-component regulatory system</keyword>
<dbReference type="Proteomes" id="UP000673691">
    <property type="component" value="Unassembled WGS sequence"/>
</dbReference>
<feature type="compositionally biased region" description="Gly residues" evidence="4">
    <location>
        <begin position="156"/>
        <end position="167"/>
    </location>
</feature>
<evidence type="ECO:0000259" key="5">
    <source>
        <dbReference type="PROSITE" id="PS50109"/>
    </source>
</evidence>
<feature type="region of interest" description="Disordered" evidence="4">
    <location>
        <begin position="225"/>
        <end position="249"/>
    </location>
</feature>
<feature type="domain" description="Histidine kinase" evidence="5">
    <location>
        <begin position="65"/>
        <end position="140"/>
    </location>
</feature>
<reference evidence="7 8" key="1">
    <citation type="journal article" name="Sci. Rep.">
        <title>Genome-scale phylogenetic analyses confirm Olpidium as the closest living zoosporic fungus to the non-flagellated, terrestrial fungi.</title>
        <authorList>
            <person name="Chang Y."/>
            <person name="Rochon D."/>
            <person name="Sekimoto S."/>
            <person name="Wang Y."/>
            <person name="Chovatia M."/>
            <person name="Sandor L."/>
            <person name="Salamov A."/>
            <person name="Grigoriev I.V."/>
            <person name="Stajich J.E."/>
            <person name="Spatafora J.W."/>
        </authorList>
    </citation>
    <scope>NUCLEOTIDE SEQUENCE [LARGE SCALE GENOMIC DNA]</scope>
    <source>
        <strain evidence="7">S191</strain>
    </source>
</reference>
<dbReference type="Gene3D" id="3.30.565.10">
    <property type="entry name" value="Histidine kinase-like ATPase, C-terminal domain"/>
    <property type="match status" value="1"/>
</dbReference>
<dbReference type="InterPro" id="IPR036890">
    <property type="entry name" value="HATPase_C_sf"/>
</dbReference>
<dbReference type="CDD" id="cd16922">
    <property type="entry name" value="HATPase_EvgS-ArcB-TorS-like"/>
    <property type="match status" value="1"/>
</dbReference>
<feature type="non-terminal residue" evidence="7">
    <location>
        <position position="1"/>
    </location>
</feature>
<dbReference type="Pfam" id="PF00072">
    <property type="entry name" value="Response_reg"/>
    <property type="match status" value="1"/>
</dbReference>
<dbReference type="CDD" id="cd17546">
    <property type="entry name" value="REC_hyHK_CKI1_RcsC-like"/>
    <property type="match status" value="1"/>
</dbReference>
<dbReference type="OrthoDB" id="21225at2759"/>
<dbReference type="PRINTS" id="PR00344">
    <property type="entry name" value="BCTRLSENSOR"/>
</dbReference>
<proteinExistence type="predicted"/>
<feature type="region of interest" description="Disordered" evidence="4">
    <location>
        <begin position="133"/>
        <end position="174"/>
    </location>
</feature>
<dbReference type="SUPFAM" id="SSF55874">
    <property type="entry name" value="ATPase domain of HSP90 chaperone/DNA topoisomerase II/histidine kinase"/>
    <property type="match status" value="1"/>
</dbReference>
<dbReference type="InterPro" id="IPR001789">
    <property type="entry name" value="Sig_transdc_resp-reg_receiver"/>
</dbReference>
<feature type="compositionally biased region" description="Gly residues" evidence="4">
    <location>
        <begin position="230"/>
        <end position="239"/>
    </location>
</feature>
<dbReference type="PANTHER" id="PTHR45339">
    <property type="entry name" value="HYBRID SIGNAL TRANSDUCTION HISTIDINE KINASE J"/>
    <property type="match status" value="1"/>
</dbReference>
<sequence length="336" mass="34525">FTLCGSVEVLVATAAPRAGSSRTVAASQDDTSVETSVFCAPDCAAAQADQNQPGDLREDPGKIMLAFSVRDSGIGIPKDARGKLFRSFTQVDSSTTRKYGGTGLGLSICNLLVELMGGSIRVSSVPGIGSTFSFTLPLEKPPRQSPGSDRSRDPSDGGGPAPAGAGGVDDKRAPGEKFPVRILLAEDNATNVMVATGMLAKLRFTDVSVVQNGEQAVAAVRARNSAAGPRAGGGPGSGGLAPPPEGPRAGGRVDLVLMDMQMPIMSGVTATMTIRGDASIDQPVILALTANAMDADRQTCMDAGMDGFLAKPIKLAELESMLEMHARIITGRGGRP</sequence>
<evidence type="ECO:0000256" key="1">
    <source>
        <dbReference type="ARBA" id="ARBA00022553"/>
    </source>
</evidence>
<evidence type="ECO:0000256" key="4">
    <source>
        <dbReference type="SAM" id="MobiDB-lite"/>
    </source>
</evidence>
<dbReference type="PROSITE" id="PS50109">
    <property type="entry name" value="HIS_KIN"/>
    <property type="match status" value="1"/>
</dbReference>
<dbReference type="PROSITE" id="PS50110">
    <property type="entry name" value="RESPONSE_REGULATORY"/>
    <property type="match status" value="1"/>
</dbReference>
<dbReference type="InterPro" id="IPR011006">
    <property type="entry name" value="CheY-like_superfamily"/>
</dbReference>
<evidence type="ECO:0000259" key="6">
    <source>
        <dbReference type="PROSITE" id="PS50110"/>
    </source>
</evidence>
<gene>
    <name evidence="7" type="ORF">BJ554DRAFT_3682</name>
</gene>
<dbReference type="GO" id="GO:0016301">
    <property type="term" value="F:kinase activity"/>
    <property type="evidence" value="ECO:0007669"/>
    <property type="project" value="UniProtKB-KW"/>
</dbReference>
<organism evidence="7 8">
    <name type="scientific">Olpidium bornovanus</name>
    <dbReference type="NCBI Taxonomy" id="278681"/>
    <lineage>
        <taxon>Eukaryota</taxon>
        <taxon>Fungi</taxon>
        <taxon>Fungi incertae sedis</taxon>
        <taxon>Olpidiomycota</taxon>
        <taxon>Olpidiomycotina</taxon>
        <taxon>Olpidiomycetes</taxon>
        <taxon>Olpidiales</taxon>
        <taxon>Olpidiaceae</taxon>
        <taxon>Olpidium</taxon>
    </lineage>
</organism>
<evidence type="ECO:0000256" key="2">
    <source>
        <dbReference type="ARBA" id="ARBA00023012"/>
    </source>
</evidence>
<comment type="caution">
    <text evidence="7">The sequence shown here is derived from an EMBL/GenBank/DDBJ whole genome shotgun (WGS) entry which is preliminary data.</text>
</comment>
<dbReference type="InterPro" id="IPR004358">
    <property type="entry name" value="Sig_transdc_His_kin-like_C"/>
</dbReference>
<evidence type="ECO:0000313" key="8">
    <source>
        <dbReference type="Proteomes" id="UP000673691"/>
    </source>
</evidence>
<dbReference type="PANTHER" id="PTHR45339:SF1">
    <property type="entry name" value="HYBRID SIGNAL TRANSDUCTION HISTIDINE KINASE J"/>
    <property type="match status" value="1"/>
</dbReference>
<dbReference type="SMART" id="SM00387">
    <property type="entry name" value="HATPase_c"/>
    <property type="match status" value="1"/>
</dbReference>
<name>A0A8H8A0H5_9FUNG</name>
<feature type="modified residue" description="4-aspartylphosphate" evidence="3">
    <location>
        <position position="259"/>
    </location>
</feature>
<keyword evidence="1 3" id="KW-0597">Phosphoprotein</keyword>
<keyword evidence="8" id="KW-1185">Reference proteome</keyword>
<dbReference type="EMBL" id="JAEFCI010001658">
    <property type="protein sequence ID" value="KAG5462754.1"/>
    <property type="molecule type" value="Genomic_DNA"/>
</dbReference>
<dbReference type="GO" id="GO:0000160">
    <property type="term" value="P:phosphorelay signal transduction system"/>
    <property type="evidence" value="ECO:0007669"/>
    <property type="project" value="UniProtKB-KW"/>
</dbReference>
<dbReference type="InterPro" id="IPR003594">
    <property type="entry name" value="HATPase_dom"/>
</dbReference>